<evidence type="ECO:0000313" key="1">
    <source>
        <dbReference type="EnsemblMetazoa" id="GBRI041665-PA"/>
    </source>
</evidence>
<dbReference type="EnsemblMetazoa" id="GBRI041665-RA">
    <property type="protein sequence ID" value="GBRI041665-PA"/>
    <property type="gene ID" value="GBRI041665"/>
</dbReference>
<dbReference type="AlphaFoldDB" id="A0A1A9X2A2"/>
<protein>
    <submittedName>
        <fullName evidence="1">Uncharacterized protein</fullName>
    </submittedName>
</protein>
<evidence type="ECO:0000313" key="2">
    <source>
        <dbReference type="Proteomes" id="UP000091820"/>
    </source>
</evidence>
<reference evidence="2" key="1">
    <citation type="submission" date="2014-03" db="EMBL/GenBank/DDBJ databases">
        <authorList>
            <person name="Aksoy S."/>
            <person name="Warren W."/>
            <person name="Wilson R.K."/>
        </authorList>
    </citation>
    <scope>NUCLEOTIDE SEQUENCE [LARGE SCALE GENOMIC DNA]</scope>
    <source>
        <strain evidence="2">IAEA</strain>
    </source>
</reference>
<reference evidence="1" key="2">
    <citation type="submission" date="2020-05" db="UniProtKB">
        <authorList>
            <consortium name="EnsemblMetazoa"/>
        </authorList>
    </citation>
    <scope>IDENTIFICATION</scope>
    <source>
        <strain evidence="1">IAEA</strain>
    </source>
</reference>
<accession>A0A1A9X2A2</accession>
<organism evidence="1 2">
    <name type="scientific">Glossina brevipalpis</name>
    <dbReference type="NCBI Taxonomy" id="37001"/>
    <lineage>
        <taxon>Eukaryota</taxon>
        <taxon>Metazoa</taxon>
        <taxon>Ecdysozoa</taxon>
        <taxon>Arthropoda</taxon>
        <taxon>Hexapoda</taxon>
        <taxon>Insecta</taxon>
        <taxon>Pterygota</taxon>
        <taxon>Neoptera</taxon>
        <taxon>Endopterygota</taxon>
        <taxon>Diptera</taxon>
        <taxon>Brachycera</taxon>
        <taxon>Muscomorpha</taxon>
        <taxon>Hippoboscoidea</taxon>
        <taxon>Glossinidae</taxon>
        <taxon>Glossina</taxon>
    </lineage>
</organism>
<dbReference type="Proteomes" id="UP000091820">
    <property type="component" value="Unassembled WGS sequence"/>
</dbReference>
<dbReference type="VEuPathDB" id="VectorBase:GBRI041665"/>
<keyword evidence="2" id="KW-1185">Reference proteome</keyword>
<name>A0A1A9X2A2_9MUSC</name>
<sequence>MNHEPVYELGRRYKTTKKIEFDSSCNHPNKEKLKSLDNACYLIQGSRADDLYELWRKRSCNFLDLVLFEVFLTSSTKPHSSEQHIKSIYQFDLQRIFIKITKHKNKTNIMLNSLEFMILSEKIYLSKSTRISSLSMSMTNVQQNARNLVVYHVYERIKEINSKCSENLTKTQHVATGGWLADRCVGLCPQYGFSSNLISLNTKNVSQNFRPYSICYKTKLFWEFHINFATEQISNRM</sequence>
<proteinExistence type="predicted"/>